<comment type="caution">
    <text evidence="7">The sequence shown here is derived from an EMBL/GenBank/DDBJ whole genome shotgun (WGS) entry which is preliminary data.</text>
</comment>
<evidence type="ECO:0000256" key="5">
    <source>
        <dbReference type="ARBA" id="ARBA00023136"/>
    </source>
</evidence>
<dbReference type="AlphaFoldDB" id="A0A9D1LS38"/>
<feature type="transmembrane region" description="Helical" evidence="6">
    <location>
        <begin position="33"/>
        <end position="59"/>
    </location>
</feature>
<proteinExistence type="inferred from homology"/>
<keyword evidence="3 6" id="KW-0812">Transmembrane</keyword>
<feature type="transmembrane region" description="Helical" evidence="6">
    <location>
        <begin position="139"/>
        <end position="159"/>
    </location>
</feature>
<evidence type="ECO:0000256" key="1">
    <source>
        <dbReference type="ARBA" id="ARBA00004141"/>
    </source>
</evidence>
<feature type="transmembrane region" description="Helical" evidence="6">
    <location>
        <begin position="105"/>
        <end position="127"/>
    </location>
</feature>
<keyword evidence="5 6" id="KW-0472">Membrane</keyword>
<dbReference type="PANTHER" id="PTHR31885">
    <property type="entry name" value="GH04784P"/>
    <property type="match status" value="1"/>
</dbReference>
<feature type="transmembrane region" description="Helical" evidence="6">
    <location>
        <begin position="165"/>
        <end position="188"/>
    </location>
</feature>
<evidence type="ECO:0000256" key="6">
    <source>
        <dbReference type="SAM" id="Phobius"/>
    </source>
</evidence>
<dbReference type="Proteomes" id="UP000824123">
    <property type="component" value="Unassembled WGS sequence"/>
</dbReference>
<reference evidence="7" key="1">
    <citation type="submission" date="2020-10" db="EMBL/GenBank/DDBJ databases">
        <authorList>
            <person name="Gilroy R."/>
        </authorList>
    </citation>
    <scope>NUCLEOTIDE SEQUENCE</scope>
    <source>
        <strain evidence="7">ChiSxjej2B14-8506</strain>
    </source>
</reference>
<name>A0A9D1LS38_9FIRM</name>
<dbReference type="InterPro" id="IPR012506">
    <property type="entry name" value="TMEM86B-like"/>
</dbReference>
<dbReference type="GO" id="GO:0016787">
    <property type="term" value="F:hydrolase activity"/>
    <property type="evidence" value="ECO:0007669"/>
    <property type="project" value="TreeGrafter"/>
</dbReference>
<reference evidence="7" key="2">
    <citation type="journal article" date="2021" name="PeerJ">
        <title>Extensive microbial diversity within the chicken gut microbiome revealed by metagenomics and culture.</title>
        <authorList>
            <person name="Gilroy R."/>
            <person name="Ravi A."/>
            <person name="Getino M."/>
            <person name="Pursley I."/>
            <person name="Horton D.L."/>
            <person name="Alikhan N.F."/>
            <person name="Baker D."/>
            <person name="Gharbi K."/>
            <person name="Hall N."/>
            <person name="Watson M."/>
            <person name="Adriaenssens E.M."/>
            <person name="Foster-Nyarko E."/>
            <person name="Jarju S."/>
            <person name="Secka A."/>
            <person name="Antonio M."/>
            <person name="Oren A."/>
            <person name="Chaudhuri R.R."/>
            <person name="La Ragione R."/>
            <person name="Hildebrand F."/>
            <person name="Pallen M.J."/>
        </authorList>
    </citation>
    <scope>NUCLEOTIDE SEQUENCE</scope>
    <source>
        <strain evidence="7">ChiSxjej2B14-8506</strain>
    </source>
</reference>
<dbReference type="GO" id="GO:0016020">
    <property type="term" value="C:membrane"/>
    <property type="evidence" value="ECO:0007669"/>
    <property type="project" value="UniProtKB-SubCell"/>
</dbReference>
<feature type="transmembrane region" description="Helical" evidence="6">
    <location>
        <begin position="79"/>
        <end position="99"/>
    </location>
</feature>
<accession>A0A9D1LS38</accession>
<evidence type="ECO:0000313" key="7">
    <source>
        <dbReference type="EMBL" id="HIU47024.1"/>
    </source>
</evidence>
<dbReference type="Pfam" id="PF07947">
    <property type="entry name" value="YhhN"/>
    <property type="match status" value="1"/>
</dbReference>
<protein>
    <submittedName>
        <fullName evidence="7">Lysoplasmalogenase</fullName>
    </submittedName>
</protein>
<feature type="transmembrane region" description="Helical" evidence="6">
    <location>
        <begin position="195"/>
        <end position="214"/>
    </location>
</feature>
<comment type="similarity">
    <text evidence="2">Belongs to the TMEM86 family.</text>
</comment>
<evidence type="ECO:0000256" key="4">
    <source>
        <dbReference type="ARBA" id="ARBA00022989"/>
    </source>
</evidence>
<dbReference type="EMBL" id="DVNK01000043">
    <property type="protein sequence ID" value="HIU47024.1"/>
    <property type="molecule type" value="Genomic_DNA"/>
</dbReference>
<dbReference type="PANTHER" id="PTHR31885:SF6">
    <property type="entry name" value="GH04784P"/>
    <property type="match status" value="1"/>
</dbReference>
<evidence type="ECO:0000256" key="3">
    <source>
        <dbReference type="ARBA" id="ARBA00022692"/>
    </source>
</evidence>
<evidence type="ECO:0000313" key="8">
    <source>
        <dbReference type="Proteomes" id="UP000824123"/>
    </source>
</evidence>
<organism evidence="7 8">
    <name type="scientific">Candidatus Fimadaptatus faecigallinarum</name>
    <dbReference type="NCBI Taxonomy" id="2840814"/>
    <lineage>
        <taxon>Bacteria</taxon>
        <taxon>Bacillati</taxon>
        <taxon>Bacillota</taxon>
        <taxon>Clostridia</taxon>
        <taxon>Eubacteriales</taxon>
        <taxon>Candidatus Fimadaptatus</taxon>
    </lineage>
</organism>
<sequence length="215" mass="22950">MIWLIYAPYIALAAVYCVDSWERGRLTRYLKPLLMPALLLAYACSAAHVDVLIVLGLALGWIGDCALMLPNERYGGKPLLIGLGAFMLGHFIYIAHFVMQMGGVVSPWLAAILAPELCLGIWLYRVLAPGLGAMKPAVVAYEVVILLMSACAFGVLLSSPGVASVSAWVGSVCFIASDALLAIGIFIGERRHGHCGVMILYTVAQLLIALSAALM</sequence>
<keyword evidence="4 6" id="KW-1133">Transmembrane helix</keyword>
<gene>
    <name evidence="7" type="ORF">IAC59_07165</name>
</gene>
<evidence type="ECO:0000256" key="2">
    <source>
        <dbReference type="ARBA" id="ARBA00007375"/>
    </source>
</evidence>
<comment type="subcellular location">
    <subcellularLocation>
        <location evidence="1">Membrane</location>
        <topology evidence="1">Multi-pass membrane protein</topology>
    </subcellularLocation>
</comment>